<reference evidence="1 2" key="1">
    <citation type="submission" date="2018-04" db="EMBL/GenBank/DDBJ databases">
        <title>Pedobacter chongqingensis sp. nov., isolated from a rottenly hemp rope.</title>
        <authorList>
            <person name="Cai Y."/>
        </authorList>
    </citation>
    <scope>NUCLEOTIDE SEQUENCE [LARGE SCALE GENOMIC DNA]</scope>
    <source>
        <strain evidence="1 2">FJ4-8</strain>
    </source>
</reference>
<accession>A0A2U2PEM1</accession>
<dbReference type="AlphaFoldDB" id="A0A2U2PEM1"/>
<name>A0A2U2PEM1_9SPHI</name>
<keyword evidence="2" id="KW-1185">Reference proteome</keyword>
<dbReference type="RefSeq" id="WP_109416738.1">
    <property type="nucleotide sequence ID" value="NZ_QEAS01000012.1"/>
</dbReference>
<dbReference type="OrthoDB" id="789581at2"/>
<dbReference type="EMBL" id="QEAS01000012">
    <property type="protein sequence ID" value="PWG79841.1"/>
    <property type="molecule type" value="Genomic_DNA"/>
</dbReference>
<evidence type="ECO:0000313" key="1">
    <source>
        <dbReference type="EMBL" id="PWG79841.1"/>
    </source>
</evidence>
<dbReference type="Proteomes" id="UP000245647">
    <property type="component" value="Unassembled WGS sequence"/>
</dbReference>
<gene>
    <name evidence="1" type="ORF">DDR33_15670</name>
</gene>
<proteinExistence type="predicted"/>
<sequence>MPEKIFNYREQIVHTACLLCTFYSELYFYGINTALCDELKDLKSVFKEGDDFPFDMALLESLDDDNVKTMMMAMRIVESTVDSIQNLNNISDEELRQALENGHGSEFVSGIADAECPGYQQLIDDLMGYTHYIVFNILCCCYSLSHGVVLVDDDAEPELYFPTNESLMLLDDTDVNVSMLSEMAFELSSYANKLCESDVRRVE</sequence>
<evidence type="ECO:0000313" key="2">
    <source>
        <dbReference type="Proteomes" id="UP000245647"/>
    </source>
</evidence>
<organism evidence="1 2">
    <name type="scientific">Pararcticibacter amylolyticus</name>
    <dbReference type="NCBI Taxonomy" id="2173175"/>
    <lineage>
        <taxon>Bacteria</taxon>
        <taxon>Pseudomonadati</taxon>
        <taxon>Bacteroidota</taxon>
        <taxon>Sphingobacteriia</taxon>
        <taxon>Sphingobacteriales</taxon>
        <taxon>Sphingobacteriaceae</taxon>
        <taxon>Pararcticibacter</taxon>
    </lineage>
</organism>
<comment type="caution">
    <text evidence="1">The sequence shown here is derived from an EMBL/GenBank/DDBJ whole genome shotgun (WGS) entry which is preliminary data.</text>
</comment>
<protein>
    <submittedName>
        <fullName evidence="1">Uncharacterized protein</fullName>
    </submittedName>
</protein>